<dbReference type="PANTHER" id="PTHR43289">
    <property type="entry name" value="MITOGEN-ACTIVATED PROTEIN KINASE KINASE KINASE 20-RELATED"/>
    <property type="match status" value="1"/>
</dbReference>
<protein>
    <recommendedName>
        <fullName evidence="1">non-specific serine/threonine protein kinase</fullName>
        <ecNumber evidence="1">2.7.11.1</ecNumber>
    </recommendedName>
</protein>
<dbReference type="Gene3D" id="1.10.510.10">
    <property type="entry name" value="Transferase(Phosphotransferase) domain 1"/>
    <property type="match status" value="1"/>
</dbReference>
<evidence type="ECO:0000256" key="6">
    <source>
        <dbReference type="ARBA" id="ARBA00022840"/>
    </source>
</evidence>
<evidence type="ECO:0000313" key="9">
    <source>
        <dbReference type="Proteomes" id="UP000502665"/>
    </source>
</evidence>
<dbReference type="Pfam" id="PF00069">
    <property type="entry name" value="Pkinase"/>
    <property type="match status" value="1"/>
</dbReference>
<dbReference type="PROSITE" id="PS50011">
    <property type="entry name" value="PROTEIN_KINASE_DOM"/>
    <property type="match status" value="1"/>
</dbReference>
<keyword evidence="2 8" id="KW-0723">Serine/threonine-protein kinase</keyword>
<organism evidence="8 9">
    <name type="scientific">Streptomyces asoensis</name>
    <dbReference type="NCBI Taxonomy" id="249586"/>
    <lineage>
        <taxon>Bacteria</taxon>
        <taxon>Bacillati</taxon>
        <taxon>Actinomycetota</taxon>
        <taxon>Actinomycetes</taxon>
        <taxon>Kitasatosporales</taxon>
        <taxon>Streptomycetaceae</taxon>
        <taxon>Streptomyces</taxon>
    </lineage>
</organism>
<accession>A0A6M4WVW8</accession>
<evidence type="ECO:0000256" key="4">
    <source>
        <dbReference type="ARBA" id="ARBA00022741"/>
    </source>
</evidence>
<evidence type="ECO:0000256" key="5">
    <source>
        <dbReference type="ARBA" id="ARBA00022777"/>
    </source>
</evidence>
<evidence type="ECO:0000313" key="8">
    <source>
        <dbReference type="EMBL" id="QJT04664.1"/>
    </source>
</evidence>
<keyword evidence="4" id="KW-0547">Nucleotide-binding</keyword>
<keyword evidence="9" id="KW-1185">Reference proteome</keyword>
<feature type="domain" description="Protein kinase" evidence="7">
    <location>
        <begin position="68"/>
        <end position="365"/>
    </location>
</feature>
<dbReference type="GO" id="GO:0004674">
    <property type="term" value="F:protein serine/threonine kinase activity"/>
    <property type="evidence" value="ECO:0007669"/>
    <property type="project" value="UniProtKB-KW"/>
</dbReference>
<dbReference type="SMART" id="SM00220">
    <property type="entry name" value="S_TKc"/>
    <property type="match status" value="1"/>
</dbReference>
<name>A0A6M4WVW8_9ACTN</name>
<evidence type="ECO:0000259" key="7">
    <source>
        <dbReference type="PROSITE" id="PS50011"/>
    </source>
</evidence>
<keyword evidence="3" id="KW-0808">Transferase</keyword>
<dbReference type="Proteomes" id="UP000502665">
    <property type="component" value="Chromosome"/>
</dbReference>
<proteinExistence type="predicted"/>
<dbReference type="CDD" id="cd14014">
    <property type="entry name" value="STKc_PknB_like"/>
    <property type="match status" value="1"/>
</dbReference>
<dbReference type="SUPFAM" id="SSF56112">
    <property type="entry name" value="Protein kinase-like (PK-like)"/>
    <property type="match status" value="1"/>
</dbReference>
<dbReference type="RefSeq" id="WP_171399991.1">
    <property type="nucleotide sequence ID" value="NZ_CP049838.1"/>
</dbReference>
<dbReference type="GO" id="GO:0005524">
    <property type="term" value="F:ATP binding"/>
    <property type="evidence" value="ECO:0007669"/>
    <property type="project" value="UniProtKB-KW"/>
</dbReference>
<dbReference type="InterPro" id="IPR011009">
    <property type="entry name" value="Kinase-like_dom_sf"/>
</dbReference>
<gene>
    <name evidence="8" type="ORF">G9272_33795</name>
</gene>
<dbReference type="PANTHER" id="PTHR43289:SF6">
    <property type="entry name" value="SERINE_THREONINE-PROTEIN KINASE NEKL-3"/>
    <property type="match status" value="1"/>
</dbReference>
<sequence>MAEVLGVSPQRVAVLRQRASFPVPVAEIAQGPIWDLDVIAGWSSSSWRRTGPGRPSAAQARRLLGDRFEIEASIDEGGFANVYRALDRQTDQPVAVKIQRDIQDLDGDAARRFKRELRVLNGLSHPNVIPVIAHGDMSEEEEIWYAMPLAQGSLHAVAAEFEGKEIEIAEVMSQLCNGLSYVHEAGVLHRDLKPANVLRTSDGRWAISDFGLARETERMTTALTWTGDGLGTPLYAAPEQWNAAKTVDVRADVYSLGKILHHLVAGQLLPGDDIPDGPLKPVIQRATAKYAQRYETPVALLEAINRALATSPDWQTDETIAKLLTPRLASDFPDASAIDEFLSWAQGIHPDDRQEVLRVLVHMPTNAITMTWQRNSVGFLEVYEKFCDFIADHTDFGFEYCDVLANFCHRAVVATADLEILRHTVRALPALGYHHNRWHVRDVLATILQGITTPDRALVALESLQAAGAYPGPVEWSFEEFTIRSLQPLLRTGIRKIIEENQQNE</sequence>
<dbReference type="EMBL" id="CP049838">
    <property type="protein sequence ID" value="QJT04664.1"/>
    <property type="molecule type" value="Genomic_DNA"/>
</dbReference>
<keyword evidence="6" id="KW-0067">ATP-binding</keyword>
<evidence type="ECO:0000256" key="1">
    <source>
        <dbReference type="ARBA" id="ARBA00012513"/>
    </source>
</evidence>
<dbReference type="EC" id="2.7.11.1" evidence="1"/>
<evidence type="ECO:0000256" key="3">
    <source>
        <dbReference type="ARBA" id="ARBA00022679"/>
    </source>
</evidence>
<keyword evidence="5 8" id="KW-0418">Kinase</keyword>
<dbReference type="AlphaFoldDB" id="A0A6M4WVW8"/>
<reference evidence="8" key="1">
    <citation type="submission" date="2020-03" db="EMBL/GenBank/DDBJ databases">
        <title>Molecular networking-based the target discovery of potent antiproliferative macrolactams: 5/6/7/16 polycyclic ansamycins and glycosylated trienomycin from Streptomyces cacaoi subsp. asoensis.</title>
        <authorList>
            <person name="Liu L.-L."/>
        </authorList>
    </citation>
    <scope>NUCLEOTIDE SEQUENCE [LARGE SCALE GENOMIC DNA]</scope>
    <source>
        <strain evidence="8">H2S5</strain>
    </source>
</reference>
<dbReference type="InterPro" id="IPR000719">
    <property type="entry name" value="Prot_kinase_dom"/>
</dbReference>
<evidence type="ECO:0000256" key="2">
    <source>
        <dbReference type="ARBA" id="ARBA00022527"/>
    </source>
</evidence>
<dbReference type="Gene3D" id="3.30.200.20">
    <property type="entry name" value="Phosphorylase Kinase, domain 1"/>
    <property type="match status" value="1"/>
</dbReference>